<dbReference type="InterPro" id="IPR058279">
    <property type="entry name" value="DUF7973"/>
</dbReference>
<gene>
    <name evidence="3" type="ORF">KCX82_12030</name>
</gene>
<evidence type="ECO:0000256" key="1">
    <source>
        <dbReference type="SAM" id="Phobius"/>
    </source>
</evidence>
<dbReference type="AlphaFoldDB" id="A0A8J7W1D5"/>
<dbReference type="EMBL" id="JAGSND010000007">
    <property type="protein sequence ID" value="MBR0598609.1"/>
    <property type="molecule type" value="Genomic_DNA"/>
</dbReference>
<feature type="transmembrane region" description="Helical" evidence="1">
    <location>
        <begin position="186"/>
        <end position="203"/>
    </location>
</feature>
<keyword evidence="1" id="KW-1133">Transmembrane helix</keyword>
<reference evidence="3" key="1">
    <citation type="submission" date="2021-04" db="EMBL/GenBank/DDBJ databases">
        <title>Sinoanaerobacter chloroacetimidivorans sp. nov., an obligate anaerobic bacterium isolated from anaerobic sludge.</title>
        <authorList>
            <person name="Bao Y."/>
        </authorList>
    </citation>
    <scope>NUCLEOTIDE SEQUENCE</scope>
    <source>
        <strain evidence="3">BAD-6</strain>
    </source>
</reference>
<dbReference type="Pfam" id="PF25928">
    <property type="entry name" value="DUF7973"/>
    <property type="match status" value="2"/>
</dbReference>
<comment type="caution">
    <text evidence="3">The sequence shown here is derived from an EMBL/GenBank/DDBJ whole genome shotgun (WGS) entry which is preliminary data.</text>
</comment>
<keyword evidence="1" id="KW-0812">Transmembrane</keyword>
<feature type="domain" description="DUF7973" evidence="2">
    <location>
        <begin position="4"/>
        <end position="144"/>
    </location>
</feature>
<evidence type="ECO:0000313" key="4">
    <source>
        <dbReference type="Proteomes" id="UP000675664"/>
    </source>
</evidence>
<organism evidence="3 4">
    <name type="scientific">Sinanaerobacter chloroacetimidivorans</name>
    <dbReference type="NCBI Taxonomy" id="2818044"/>
    <lineage>
        <taxon>Bacteria</taxon>
        <taxon>Bacillati</taxon>
        <taxon>Bacillota</taxon>
        <taxon>Clostridia</taxon>
        <taxon>Peptostreptococcales</taxon>
        <taxon>Anaerovoracaceae</taxon>
        <taxon>Sinanaerobacter</taxon>
    </lineage>
</organism>
<evidence type="ECO:0000313" key="3">
    <source>
        <dbReference type="EMBL" id="MBR0598609.1"/>
    </source>
</evidence>
<proteinExistence type="predicted"/>
<reference evidence="3" key="2">
    <citation type="submission" date="2021-04" db="EMBL/GenBank/DDBJ databases">
        <authorList>
            <person name="Liu J."/>
        </authorList>
    </citation>
    <scope>NUCLEOTIDE SEQUENCE</scope>
    <source>
        <strain evidence="3">BAD-6</strain>
    </source>
</reference>
<dbReference type="RefSeq" id="WP_227018731.1">
    <property type="nucleotide sequence ID" value="NZ_JAGSND010000007.1"/>
</dbReference>
<sequence>MSINIDLILASFGGGVFAAALGVIGSFSLCGALILVGIAAAVTTGDNNILNLIAFGPYFGPHISYAGAVAAAAYAGRKQLIDGANILVPLNKLKRFDVLLIGGLFGVLGYLCNELLAVSGIQIDTIAFTVVISNVLVRLVFGKSGFLGRTPKEIKINPGVQTLLFSSLLGFSLGLVSSFATQLTGFVPIGYGISALSLLMLFHDEFPVTHHVAICAAYAAKATGSLIIGGIFGILALLLGNLVGSLFNKNSDTFIDPPALTIAVLSPIIFIFL</sequence>
<feature type="transmembrane region" description="Helical" evidence="1">
    <location>
        <begin position="162"/>
        <end position="180"/>
    </location>
</feature>
<feature type="transmembrane region" description="Helical" evidence="1">
    <location>
        <begin position="123"/>
        <end position="141"/>
    </location>
</feature>
<feature type="domain" description="DUF7973" evidence="2">
    <location>
        <begin position="167"/>
        <end position="270"/>
    </location>
</feature>
<accession>A0A8J7W1D5</accession>
<feature type="transmembrane region" description="Helical" evidence="1">
    <location>
        <begin position="224"/>
        <end position="247"/>
    </location>
</feature>
<protein>
    <recommendedName>
        <fullName evidence="2">DUF7973 domain-containing protein</fullName>
    </recommendedName>
</protein>
<feature type="transmembrane region" description="Helical" evidence="1">
    <location>
        <begin position="253"/>
        <end position="272"/>
    </location>
</feature>
<name>A0A8J7W1D5_9FIRM</name>
<keyword evidence="1" id="KW-0472">Membrane</keyword>
<feature type="transmembrane region" description="Helical" evidence="1">
    <location>
        <begin position="7"/>
        <end position="40"/>
    </location>
</feature>
<feature type="transmembrane region" description="Helical" evidence="1">
    <location>
        <begin position="96"/>
        <end position="117"/>
    </location>
</feature>
<feature type="transmembrane region" description="Helical" evidence="1">
    <location>
        <begin position="52"/>
        <end position="75"/>
    </location>
</feature>
<keyword evidence="4" id="KW-1185">Reference proteome</keyword>
<evidence type="ECO:0000259" key="2">
    <source>
        <dbReference type="Pfam" id="PF25928"/>
    </source>
</evidence>
<dbReference type="Proteomes" id="UP000675664">
    <property type="component" value="Unassembled WGS sequence"/>
</dbReference>